<dbReference type="SUPFAM" id="SSF56529">
    <property type="entry name" value="FAH"/>
    <property type="match status" value="1"/>
</dbReference>
<evidence type="ECO:0000313" key="2">
    <source>
        <dbReference type="EMBL" id="GGJ02627.1"/>
    </source>
</evidence>
<protein>
    <recommendedName>
        <fullName evidence="4">Hydratase</fullName>
    </recommendedName>
</protein>
<dbReference type="GO" id="GO:0003824">
    <property type="term" value="F:catalytic activity"/>
    <property type="evidence" value="ECO:0007669"/>
    <property type="project" value="InterPro"/>
</dbReference>
<name>A0A917NI81_9PROT</name>
<proteinExistence type="predicted"/>
<feature type="signal peptide" evidence="1">
    <location>
        <begin position="1"/>
        <end position="20"/>
    </location>
</feature>
<organism evidence="2 3">
    <name type="scientific">Neoroseomonas lacus</name>
    <dbReference type="NCBI Taxonomy" id="287609"/>
    <lineage>
        <taxon>Bacteria</taxon>
        <taxon>Pseudomonadati</taxon>
        <taxon>Pseudomonadota</taxon>
        <taxon>Alphaproteobacteria</taxon>
        <taxon>Acetobacterales</taxon>
        <taxon>Acetobacteraceae</taxon>
        <taxon>Neoroseomonas</taxon>
    </lineage>
</organism>
<feature type="chain" id="PRO_5037895207" description="Hydratase" evidence="1">
    <location>
        <begin position="21"/>
        <end position="250"/>
    </location>
</feature>
<evidence type="ECO:0000256" key="1">
    <source>
        <dbReference type="SAM" id="SignalP"/>
    </source>
</evidence>
<dbReference type="RefSeq" id="WP_188965540.1">
    <property type="nucleotide sequence ID" value="NZ_BMKW01000002.1"/>
</dbReference>
<dbReference type="Gene3D" id="3.90.850.10">
    <property type="entry name" value="Fumarylacetoacetase-like, C-terminal domain"/>
    <property type="match status" value="1"/>
</dbReference>
<dbReference type="InterPro" id="IPR036663">
    <property type="entry name" value="Fumarylacetoacetase_C_sf"/>
</dbReference>
<evidence type="ECO:0008006" key="4">
    <source>
        <dbReference type="Google" id="ProtNLM"/>
    </source>
</evidence>
<comment type="caution">
    <text evidence="2">The sequence shown here is derived from an EMBL/GenBank/DDBJ whole genome shotgun (WGS) entry which is preliminary data.</text>
</comment>
<reference evidence="2" key="2">
    <citation type="submission" date="2020-09" db="EMBL/GenBank/DDBJ databases">
        <authorList>
            <person name="Sun Q."/>
            <person name="Zhou Y."/>
        </authorList>
    </citation>
    <scope>NUCLEOTIDE SEQUENCE</scope>
    <source>
        <strain evidence="2">CGMCC 1.3617</strain>
    </source>
</reference>
<dbReference type="AlphaFoldDB" id="A0A917NI81"/>
<gene>
    <name evidence="2" type="ORF">GCM10011320_06820</name>
</gene>
<dbReference type="EMBL" id="BMKW01000002">
    <property type="protein sequence ID" value="GGJ02627.1"/>
    <property type="molecule type" value="Genomic_DNA"/>
</dbReference>
<accession>A0A917NI81</accession>
<keyword evidence="1" id="KW-0732">Signal</keyword>
<evidence type="ECO:0000313" key="3">
    <source>
        <dbReference type="Proteomes" id="UP000661507"/>
    </source>
</evidence>
<keyword evidence="3" id="KW-1185">Reference proteome</keyword>
<reference evidence="2" key="1">
    <citation type="journal article" date="2014" name="Int. J. Syst. Evol. Microbiol.">
        <title>Complete genome sequence of Corynebacterium casei LMG S-19264T (=DSM 44701T), isolated from a smear-ripened cheese.</title>
        <authorList>
            <consortium name="US DOE Joint Genome Institute (JGI-PGF)"/>
            <person name="Walter F."/>
            <person name="Albersmeier A."/>
            <person name="Kalinowski J."/>
            <person name="Ruckert C."/>
        </authorList>
    </citation>
    <scope>NUCLEOTIDE SEQUENCE</scope>
    <source>
        <strain evidence="2">CGMCC 1.3617</strain>
    </source>
</reference>
<dbReference type="Proteomes" id="UP000661507">
    <property type="component" value="Unassembled WGS sequence"/>
</dbReference>
<sequence length="250" mass="25510">MTRGAAALLLLLAAAAPARAACPDIPTVAHFARALLEREVPAPLPVTTLAEARCAQDRLVALLAQPWGDVQGFVLAAEAQPPLRGVLFFASLRARSGETLDIRYAARPAIAPGIVLHIGEDGRAAMASPYLALLDLVAMPDGDGALARIAGNLGLRLGVVGTPAPLPASAPDALLQADGSTVAALAQLGFAASPQDLLAELARELAAEGRPLRPGASVALLAAPAPIAPRSGETWRLSVFGLGVVSVTFR</sequence>